<dbReference type="GO" id="GO:0004407">
    <property type="term" value="F:histone deacetylase activity"/>
    <property type="evidence" value="ECO:0007669"/>
    <property type="project" value="TreeGrafter"/>
</dbReference>
<evidence type="ECO:0000256" key="2">
    <source>
        <dbReference type="SAM" id="MobiDB-lite"/>
    </source>
</evidence>
<dbReference type="EMBL" id="CP022189">
    <property type="protein sequence ID" value="AWI83378.1"/>
    <property type="molecule type" value="Genomic_DNA"/>
</dbReference>
<dbReference type="PANTHER" id="PTHR10625:SF10">
    <property type="entry name" value="HISTONE DEACETYLASE HDAC1"/>
    <property type="match status" value="1"/>
</dbReference>
<evidence type="ECO:0000259" key="3">
    <source>
        <dbReference type="Pfam" id="PF00850"/>
    </source>
</evidence>
<evidence type="ECO:0000313" key="4">
    <source>
        <dbReference type="EMBL" id="AWI83378.1"/>
    </source>
</evidence>
<dbReference type="AlphaFoldDB" id="A0A2U8HC84"/>
<dbReference type="Proteomes" id="UP000244915">
    <property type="component" value="Chromosome 1"/>
</dbReference>
<dbReference type="KEGG" id="ypac:CEW88_06660"/>
<feature type="region of interest" description="Disordered" evidence="2">
    <location>
        <begin position="1"/>
        <end position="33"/>
    </location>
</feature>
<dbReference type="Pfam" id="PF00850">
    <property type="entry name" value="Hist_deacetyl"/>
    <property type="match status" value="1"/>
</dbReference>
<feature type="domain" description="Histone deacetylase" evidence="3">
    <location>
        <begin position="80"/>
        <end position="366"/>
    </location>
</feature>
<proteinExistence type="inferred from homology"/>
<dbReference type="OrthoDB" id="9808367at2"/>
<dbReference type="GO" id="GO:0040029">
    <property type="term" value="P:epigenetic regulation of gene expression"/>
    <property type="evidence" value="ECO:0007669"/>
    <property type="project" value="TreeGrafter"/>
</dbReference>
<dbReference type="Gene3D" id="3.40.800.20">
    <property type="entry name" value="Histone deacetylase domain"/>
    <property type="match status" value="1"/>
</dbReference>
<organism evidence="4 5">
    <name type="scientific">Alloyangia pacifica</name>
    <dbReference type="NCBI Taxonomy" id="311180"/>
    <lineage>
        <taxon>Bacteria</taxon>
        <taxon>Pseudomonadati</taxon>
        <taxon>Pseudomonadota</taxon>
        <taxon>Alphaproteobacteria</taxon>
        <taxon>Rhodobacterales</taxon>
        <taxon>Roseobacteraceae</taxon>
        <taxon>Alloyangia</taxon>
    </lineage>
</organism>
<evidence type="ECO:0000256" key="1">
    <source>
        <dbReference type="ARBA" id="ARBA00005947"/>
    </source>
</evidence>
<comment type="similarity">
    <text evidence="1">Belongs to the histone deacetylase family.</text>
</comment>
<protein>
    <submittedName>
        <fullName evidence="4">Acetoin utilization protein AcuC</fullName>
    </submittedName>
</protein>
<dbReference type="SUPFAM" id="SSF52768">
    <property type="entry name" value="Arginase/deacetylase"/>
    <property type="match status" value="1"/>
</dbReference>
<evidence type="ECO:0000313" key="5">
    <source>
        <dbReference type="Proteomes" id="UP000244915"/>
    </source>
</evidence>
<dbReference type="InterPro" id="IPR000286">
    <property type="entry name" value="HDACs"/>
</dbReference>
<accession>A0A2U8HC84</accession>
<gene>
    <name evidence="4" type="ORF">CEW88_06660</name>
</gene>
<dbReference type="InterPro" id="IPR023696">
    <property type="entry name" value="Ureohydrolase_dom_sf"/>
</dbReference>
<dbReference type="InterPro" id="IPR023801">
    <property type="entry name" value="His_deacetylse_dom"/>
</dbReference>
<sequence>MSSPVSKPRRSRRLAPGHCGRSRGSGGVTGLCPEPLRTFPPGYLDLEDRPKTLDARPGEAAVATFIGSEIYRGSRYGRLHPLSIERVPAVIDLCRALGWLPEAQWRVSPRAKPAALTGFHAPRYVAALQAAEAAGTVSEEVRQRHGLGTLSNPVFPEMYRRPATAVGGGLLAAEIVGAQGGTVFNPGGGTHHALADRASGFCFLNEPVLTIRHLLSLGMRRVAYVDIDAHHGDGVEIAFDGSEQVRVISVHEARRWPFTGALADRAGGAAFNMPVPREFNDTEFALVLEEMILPAVAAFQPDAIFLQCGADAVLEDPLARLALSNRSHARAAAALRGLAPALIVSGGGGYNPWSAPRCWSLVWATLSGRAVPERLPEAAQAVLRRQVWARKGRPSEALLTTLRDAPREGPVRGDVREGVRLLRERLRAEH</sequence>
<dbReference type="InterPro" id="IPR037138">
    <property type="entry name" value="His_deacetylse_dom_sf"/>
</dbReference>
<dbReference type="PRINTS" id="PR01270">
    <property type="entry name" value="HDASUPER"/>
</dbReference>
<dbReference type="PANTHER" id="PTHR10625">
    <property type="entry name" value="HISTONE DEACETYLASE HDAC1-RELATED"/>
    <property type="match status" value="1"/>
</dbReference>
<reference evidence="4 5" key="1">
    <citation type="submission" date="2017-06" db="EMBL/GenBank/DDBJ databases">
        <title>Yangia sp. YSBP01 complete genome sequence.</title>
        <authorList>
            <person name="Woo J.-H."/>
            <person name="Kim H.-S."/>
        </authorList>
    </citation>
    <scope>NUCLEOTIDE SEQUENCE [LARGE SCALE GENOMIC DNA]</scope>
    <source>
        <strain evidence="4 5">YSBP01</strain>
    </source>
</reference>
<name>A0A2U8HC84_9RHOB</name>